<organism evidence="1 2">
    <name type="scientific">Phocaeicola vulgatus str. 3975 RP4</name>
    <dbReference type="NCBI Taxonomy" id="1339352"/>
    <lineage>
        <taxon>Bacteria</taxon>
        <taxon>Pseudomonadati</taxon>
        <taxon>Bacteroidota</taxon>
        <taxon>Bacteroidia</taxon>
        <taxon>Bacteroidales</taxon>
        <taxon>Bacteroidaceae</taxon>
        <taxon>Phocaeicola</taxon>
    </lineage>
</organism>
<proteinExistence type="predicted"/>
<dbReference type="Proteomes" id="UP000027661">
    <property type="component" value="Unassembled WGS sequence"/>
</dbReference>
<protein>
    <submittedName>
        <fullName evidence="1">Uncharacterized protein</fullName>
    </submittedName>
</protein>
<accession>A0A069SNI4</accession>
<evidence type="ECO:0000313" key="1">
    <source>
        <dbReference type="EMBL" id="KDS53207.1"/>
    </source>
</evidence>
<gene>
    <name evidence="1" type="ORF">M099_2517</name>
</gene>
<dbReference type="EMBL" id="JNHM01000031">
    <property type="protein sequence ID" value="KDS53207.1"/>
    <property type="molecule type" value="Genomic_DNA"/>
</dbReference>
<dbReference type="AlphaFoldDB" id="A0A069SNI4"/>
<sequence>MLLGISSSGYKGKKQCYKEFPFHLGAKVARNMITLYSG</sequence>
<reference evidence="1 2" key="1">
    <citation type="submission" date="2014-04" db="EMBL/GenBank/DDBJ databases">
        <authorList>
            <person name="Sears C."/>
            <person name="Carroll K."/>
            <person name="Sack B.R."/>
            <person name="Qadri F."/>
            <person name="Myers L.L."/>
            <person name="Chung G.-T."/>
            <person name="Escheverria P."/>
            <person name="Fraser C.M."/>
            <person name="Sadzewicz L."/>
            <person name="Shefchek K.A."/>
            <person name="Tallon L."/>
            <person name="Das S.P."/>
            <person name="Daugherty S."/>
            <person name="Mongodin E.F."/>
        </authorList>
    </citation>
    <scope>NUCLEOTIDE SEQUENCE [LARGE SCALE GENOMIC DNA]</scope>
    <source>
        <strain evidence="1 2">3975 RP4</strain>
    </source>
</reference>
<name>A0A069SNI4_PHOVU</name>
<comment type="caution">
    <text evidence="1">The sequence shown here is derived from an EMBL/GenBank/DDBJ whole genome shotgun (WGS) entry which is preliminary data.</text>
</comment>
<dbReference type="PATRIC" id="fig|1339352.3.peg.2416"/>
<evidence type="ECO:0000313" key="2">
    <source>
        <dbReference type="Proteomes" id="UP000027661"/>
    </source>
</evidence>